<dbReference type="EMBL" id="CASHTH010003031">
    <property type="protein sequence ID" value="CAI8039248.1"/>
    <property type="molecule type" value="Genomic_DNA"/>
</dbReference>
<sequence>MQRAHDAKGLHIQGGKEKGLCHR</sequence>
<reference evidence="2" key="1">
    <citation type="submission" date="2023-03" db="EMBL/GenBank/DDBJ databases">
        <authorList>
            <person name="Steffen K."/>
            <person name="Cardenas P."/>
        </authorList>
    </citation>
    <scope>NUCLEOTIDE SEQUENCE</scope>
</reference>
<comment type="caution">
    <text evidence="2">The sequence shown here is derived from an EMBL/GenBank/DDBJ whole genome shotgun (WGS) entry which is preliminary data.</text>
</comment>
<protein>
    <submittedName>
        <fullName evidence="2">Uncharacterized protein</fullName>
    </submittedName>
</protein>
<organism evidence="2 3">
    <name type="scientific">Geodia barretti</name>
    <name type="common">Barrett's horny sponge</name>
    <dbReference type="NCBI Taxonomy" id="519541"/>
    <lineage>
        <taxon>Eukaryota</taxon>
        <taxon>Metazoa</taxon>
        <taxon>Porifera</taxon>
        <taxon>Demospongiae</taxon>
        <taxon>Heteroscleromorpha</taxon>
        <taxon>Tetractinellida</taxon>
        <taxon>Astrophorina</taxon>
        <taxon>Geodiidae</taxon>
        <taxon>Geodia</taxon>
    </lineage>
</organism>
<feature type="region of interest" description="Disordered" evidence="1">
    <location>
        <begin position="1"/>
        <end position="23"/>
    </location>
</feature>
<dbReference type="AlphaFoldDB" id="A0AA35WZ32"/>
<evidence type="ECO:0000313" key="2">
    <source>
        <dbReference type="EMBL" id="CAI8039248.1"/>
    </source>
</evidence>
<accession>A0AA35WZ32</accession>
<proteinExistence type="predicted"/>
<evidence type="ECO:0000313" key="3">
    <source>
        <dbReference type="Proteomes" id="UP001174909"/>
    </source>
</evidence>
<dbReference type="Proteomes" id="UP001174909">
    <property type="component" value="Unassembled WGS sequence"/>
</dbReference>
<gene>
    <name evidence="2" type="ORF">GBAR_LOCUS21813</name>
</gene>
<evidence type="ECO:0000256" key="1">
    <source>
        <dbReference type="SAM" id="MobiDB-lite"/>
    </source>
</evidence>
<keyword evidence="3" id="KW-1185">Reference proteome</keyword>
<name>A0AA35WZ32_GEOBA</name>